<dbReference type="EMBL" id="DRUY01000001">
    <property type="protein sequence ID" value="HHI64914.1"/>
    <property type="molecule type" value="Genomic_DNA"/>
</dbReference>
<evidence type="ECO:0000259" key="1">
    <source>
        <dbReference type="PROSITE" id="PS51746"/>
    </source>
</evidence>
<dbReference type="AlphaFoldDB" id="A0A7C5PPB7"/>
<dbReference type="SUPFAM" id="SSF81606">
    <property type="entry name" value="PP2C-like"/>
    <property type="match status" value="1"/>
</dbReference>
<dbReference type="CDD" id="cd00143">
    <property type="entry name" value="PP2Cc"/>
    <property type="match status" value="1"/>
</dbReference>
<dbReference type="SMART" id="SM00332">
    <property type="entry name" value="PP2Cc"/>
    <property type="match status" value="1"/>
</dbReference>
<accession>A0A7C5PPB7</accession>
<sequence length="483" mass="54736">MDDEYFKNLDFRKIVNYFKVIEVFGDGWSKCEYDSKFFLLYNGDKTNLYEKLLKNTNIFPEVIDCFENNIICKFYSDMKVNLPLLPEQSLFFIRDICESLIFLKKEGFTFKEINTDDIIKTKDGLKFSKIPPIVSYNLLDFEFTNQNNDIEDYGIKLLGSLLYELLSGMSIKNGFDIKIISRYDIPGIPQFLSFALPGSKEKLSLNDALNMLNQICSTTEMNRCKYSIGSASTIGLNVSRSINEDSYGYAQMYFYNHFGRHNVLKACVADGMGGMEAGEIASKAAVDAFLTEGFELVDDDEYISNQTIELAWKANKAVLNSLNGKSGGCTFSGVFIYDSKLFMAHVGDTRIYLYKDKRLERLTNDHSLVETLILGGIMTREEALNSPDKNKLLRSMGSLFERQENYIDGLFQKFGKHSIQLVKGDLILIVTDGVWGELADDELYSIASSLTNRPDDLVNDLISIVLKRGAPDNATALAIYKEF</sequence>
<organism evidence="2">
    <name type="scientific">Thermodesulfobium narugense</name>
    <dbReference type="NCBI Taxonomy" id="184064"/>
    <lineage>
        <taxon>Bacteria</taxon>
        <taxon>Pseudomonadati</taxon>
        <taxon>Thermodesulfobiota</taxon>
        <taxon>Thermodesulfobiia</taxon>
        <taxon>Thermodesulfobiales</taxon>
        <taxon>Thermodesulfobiaceae</taxon>
        <taxon>Thermodesulfobium</taxon>
    </lineage>
</organism>
<feature type="domain" description="PPM-type phosphatase" evidence="1">
    <location>
        <begin position="227"/>
        <end position="481"/>
    </location>
</feature>
<evidence type="ECO:0000313" key="2">
    <source>
        <dbReference type="EMBL" id="HHI64914.1"/>
    </source>
</evidence>
<dbReference type="Pfam" id="PF00481">
    <property type="entry name" value="PP2C"/>
    <property type="match status" value="1"/>
</dbReference>
<dbReference type="InterPro" id="IPR036457">
    <property type="entry name" value="PPM-type-like_dom_sf"/>
</dbReference>
<name>A0A7C5PPB7_9BACT</name>
<gene>
    <name evidence="2" type="ORF">ENL70_00010</name>
</gene>
<dbReference type="SMART" id="SM00331">
    <property type="entry name" value="PP2C_SIG"/>
    <property type="match status" value="1"/>
</dbReference>
<dbReference type="PROSITE" id="PS51746">
    <property type="entry name" value="PPM_2"/>
    <property type="match status" value="1"/>
</dbReference>
<protein>
    <submittedName>
        <fullName evidence="2">Serine/threonine-protein phosphatase</fullName>
    </submittedName>
</protein>
<dbReference type="Gene3D" id="3.60.40.10">
    <property type="entry name" value="PPM-type phosphatase domain"/>
    <property type="match status" value="1"/>
</dbReference>
<comment type="caution">
    <text evidence="2">The sequence shown here is derived from an EMBL/GenBank/DDBJ whole genome shotgun (WGS) entry which is preliminary data.</text>
</comment>
<proteinExistence type="predicted"/>
<reference evidence="2" key="1">
    <citation type="journal article" date="2020" name="mSystems">
        <title>Genome- and Community-Level Interaction Insights into Carbon Utilization and Element Cycling Functions of Hydrothermarchaeota in Hydrothermal Sediment.</title>
        <authorList>
            <person name="Zhou Z."/>
            <person name="Liu Y."/>
            <person name="Xu W."/>
            <person name="Pan J."/>
            <person name="Luo Z.H."/>
            <person name="Li M."/>
        </authorList>
    </citation>
    <scope>NUCLEOTIDE SEQUENCE [LARGE SCALE GENOMIC DNA]</scope>
    <source>
        <strain evidence="2">SpSt-1019</strain>
    </source>
</reference>
<dbReference type="InterPro" id="IPR001932">
    <property type="entry name" value="PPM-type_phosphatase-like_dom"/>
</dbReference>